<evidence type="ECO:0000313" key="12">
    <source>
        <dbReference type="EMBL" id="SFK14682.1"/>
    </source>
</evidence>
<keyword evidence="4 10" id="KW-0813">Transport</keyword>
<dbReference type="EMBL" id="FOSK01000002">
    <property type="protein sequence ID" value="SFK14682.1"/>
    <property type="molecule type" value="Genomic_DNA"/>
</dbReference>
<keyword evidence="5" id="KW-1003">Cell membrane</keyword>
<comment type="subcellular location">
    <subcellularLocation>
        <location evidence="2">Cell inner membrane</location>
        <topology evidence="2">Multi-pass membrane protein</topology>
    </subcellularLocation>
    <subcellularLocation>
        <location evidence="10">Cell membrane</location>
        <topology evidence="10">Multi-pass membrane protein</topology>
    </subcellularLocation>
</comment>
<dbReference type="PANTHER" id="PTHR30614:SF20">
    <property type="entry name" value="GLUTAMINE TRANSPORT SYSTEM PERMEASE PROTEIN GLNP"/>
    <property type="match status" value="1"/>
</dbReference>
<evidence type="ECO:0000256" key="10">
    <source>
        <dbReference type="RuleBase" id="RU363032"/>
    </source>
</evidence>
<organism evidence="12 13">
    <name type="scientific">Pseudovibrio ascidiaceicola</name>
    <dbReference type="NCBI Taxonomy" id="285279"/>
    <lineage>
        <taxon>Bacteria</taxon>
        <taxon>Pseudomonadati</taxon>
        <taxon>Pseudomonadota</taxon>
        <taxon>Alphaproteobacteria</taxon>
        <taxon>Hyphomicrobiales</taxon>
        <taxon>Stappiaceae</taxon>
        <taxon>Pseudovibrio</taxon>
    </lineage>
</organism>
<feature type="transmembrane region" description="Helical" evidence="10">
    <location>
        <begin position="50"/>
        <end position="73"/>
    </location>
</feature>
<gene>
    <name evidence="12" type="ORF">SAMN04488518_102382</name>
</gene>
<feature type="transmembrane region" description="Helical" evidence="10">
    <location>
        <begin position="94"/>
        <end position="119"/>
    </location>
</feature>
<dbReference type="Gene3D" id="1.10.3720.10">
    <property type="entry name" value="MetI-like"/>
    <property type="match status" value="1"/>
</dbReference>
<dbReference type="PANTHER" id="PTHR30614">
    <property type="entry name" value="MEMBRANE COMPONENT OF AMINO ACID ABC TRANSPORTER"/>
    <property type="match status" value="1"/>
</dbReference>
<dbReference type="Pfam" id="PF00528">
    <property type="entry name" value="BPD_transp_1"/>
    <property type="match status" value="1"/>
</dbReference>
<proteinExistence type="inferred from homology"/>
<evidence type="ECO:0000256" key="9">
    <source>
        <dbReference type="ARBA" id="ARBA00023136"/>
    </source>
</evidence>
<comment type="function">
    <text evidence="1">Part of the binding-protein-dependent transport system for glutamine; probably responsible for the translocation of the substrate across the membrane.</text>
</comment>
<dbReference type="RefSeq" id="WP_063302493.1">
    <property type="nucleotide sequence ID" value="NZ_FOSK01000002.1"/>
</dbReference>
<evidence type="ECO:0000256" key="5">
    <source>
        <dbReference type="ARBA" id="ARBA00022475"/>
    </source>
</evidence>
<keyword evidence="13" id="KW-1185">Reference proteome</keyword>
<reference evidence="12 13" key="1">
    <citation type="submission" date="2016-10" db="EMBL/GenBank/DDBJ databases">
        <authorList>
            <person name="Varghese N."/>
            <person name="Submissions S."/>
        </authorList>
    </citation>
    <scope>NUCLEOTIDE SEQUENCE [LARGE SCALE GENOMIC DNA]</scope>
    <source>
        <strain evidence="12 13">DSM 16392</strain>
    </source>
</reference>
<keyword evidence="7" id="KW-0029">Amino-acid transport</keyword>
<evidence type="ECO:0000256" key="3">
    <source>
        <dbReference type="ARBA" id="ARBA00010072"/>
    </source>
</evidence>
<feature type="transmembrane region" description="Helical" evidence="10">
    <location>
        <begin position="243"/>
        <end position="262"/>
    </location>
</feature>
<evidence type="ECO:0000313" key="13">
    <source>
        <dbReference type="Proteomes" id="UP000199598"/>
    </source>
</evidence>
<dbReference type="InterPro" id="IPR043429">
    <property type="entry name" value="ArtM/GltK/GlnP/TcyL/YhdX-like"/>
</dbReference>
<dbReference type="Proteomes" id="UP000199598">
    <property type="component" value="Unassembled WGS sequence"/>
</dbReference>
<keyword evidence="8 10" id="KW-1133">Transmembrane helix</keyword>
<dbReference type="NCBIfam" id="TIGR01726">
    <property type="entry name" value="HEQRo_perm_3TM"/>
    <property type="match status" value="1"/>
</dbReference>
<evidence type="ECO:0000256" key="2">
    <source>
        <dbReference type="ARBA" id="ARBA00004429"/>
    </source>
</evidence>
<accession>A0A1I3X4C2</accession>
<comment type="caution">
    <text evidence="12">The sequence shown here is derived from an EMBL/GenBank/DDBJ whole genome shotgun (WGS) entry which is preliminary data.</text>
</comment>
<sequence>MGMRSATRSRLNKLPWWLLASFVLAVFFLWLIAANGDYRQIFETLLRGVGITLFVTFVSFIIASIVGLVIALGRGSKHRAIRELCSFYTEIMRGVPMLVLLFYIAFVGAPQMVAAYNWIMGPLIEWEIVDKLRVRDLSMLWRAIIALSIGYSAFIAEIFRAGIESVDDGQLEAGRALGLSRWHTFRFIIWPQALKNILPPLGNDFIALIKESALVSVLGVQDITQLGKIYSASTFQFFETYNVVAYLYLIMTVSLSLVVRGLEQRMKRAFENEA</sequence>
<keyword evidence="9 10" id="KW-0472">Membrane</keyword>
<evidence type="ECO:0000256" key="8">
    <source>
        <dbReference type="ARBA" id="ARBA00022989"/>
    </source>
</evidence>
<feature type="domain" description="ABC transmembrane type-1" evidence="11">
    <location>
        <begin position="49"/>
        <end position="259"/>
    </location>
</feature>
<dbReference type="SUPFAM" id="SSF161098">
    <property type="entry name" value="MetI-like"/>
    <property type="match status" value="1"/>
</dbReference>
<evidence type="ECO:0000259" key="11">
    <source>
        <dbReference type="PROSITE" id="PS50928"/>
    </source>
</evidence>
<evidence type="ECO:0000256" key="4">
    <source>
        <dbReference type="ARBA" id="ARBA00022448"/>
    </source>
</evidence>
<dbReference type="CDD" id="cd06261">
    <property type="entry name" value="TM_PBP2"/>
    <property type="match status" value="1"/>
</dbReference>
<keyword evidence="6 10" id="KW-0812">Transmembrane</keyword>
<dbReference type="InterPro" id="IPR035906">
    <property type="entry name" value="MetI-like_sf"/>
</dbReference>
<evidence type="ECO:0000256" key="7">
    <source>
        <dbReference type="ARBA" id="ARBA00022970"/>
    </source>
</evidence>
<name>A0A1I3X4C2_9HYPH</name>
<comment type="similarity">
    <text evidence="3">Belongs to the binding-protein-dependent transport system permease family. HisMQ subfamily.</text>
</comment>
<protein>
    <submittedName>
        <fullName evidence="12">Amino acid ABC transporter membrane protein, PAAT family</fullName>
    </submittedName>
</protein>
<dbReference type="PROSITE" id="PS50928">
    <property type="entry name" value="ABC_TM1"/>
    <property type="match status" value="1"/>
</dbReference>
<dbReference type="InterPro" id="IPR000515">
    <property type="entry name" value="MetI-like"/>
</dbReference>
<evidence type="ECO:0000256" key="6">
    <source>
        <dbReference type="ARBA" id="ARBA00022692"/>
    </source>
</evidence>
<dbReference type="InterPro" id="IPR010065">
    <property type="entry name" value="AA_ABC_transptr_permease_3TM"/>
</dbReference>
<evidence type="ECO:0000256" key="1">
    <source>
        <dbReference type="ARBA" id="ARBA00003159"/>
    </source>
</evidence>